<dbReference type="OMA" id="TMEFESF"/>
<dbReference type="PROSITE" id="PS51826">
    <property type="entry name" value="PSBD"/>
    <property type="match status" value="1"/>
</dbReference>
<dbReference type="SUPFAM" id="SSF52777">
    <property type="entry name" value="CoA-dependent acyltransferases"/>
    <property type="match status" value="1"/>
</dbReference>
<dbReference type="AlphaFoldDB" id="F4PKW7"/>
<keyword evidence="2 6" id="KW-0808">Transferase</keyword>
<dbReference type="InterPro" id="IPR000089">
    <property type="entry name" value="Biotin_lipoyl"/>
</dbReference>
<dbReference type="SUPFAM" id="SSF51230">
    <property type="entry name" value="Single hybrid motif"/>
    <property type="match status" value="2"/>
</dbReference>
<feature type="domain" description="Peripheral subunit-binding (PSBD)" evidence="9">
    <location>
        <begin position="345"/>
        <end position="382"/>
    </location>
</feature>
<dbReference type="InterPro" id="IPR023213">
    <property type="entry name" value="CAT-like_dom_sf"/>
</dbReference>
<dbReference type="InterPro" id="IPR003016">
    <property type="entry name" value="2-oxoA_DH_lipoyl-BS"/>
</dbReference>
<dbReference type="NCBIfam" id="TIGR01349">
    <property type="entry name" value="PDHac_trf_mito"/>
    <property type="match status" value="1"/>
</dbReference>
<evidence type="ECO:0000313" key="11">
    <source>
        <dbReference type="Proteomes" id="UP000007797"/>
    </source>
</evidence>
<dbReference type="KEGG" id="dfa:DFA_05321"/>
<name>F4PKW7_CACFS</name>
<dbReference type="GO" id="GO:0004742">
    <property type="term" value="F:dihydrolipoyllysine-residue acetyltransferase activity"/>
    <property type="evidence" value="ECO:0007669"/>
    <property type="project" value="UniProtKB-UniRule"/>
</dbReference>
<dbReference type="EMBL" id="GL883008">
    <property type="protein sequence ID" value="EGG23189.1"/>
    <property type="molecule type" value="Genomic_DNA"/>
</dbReference>
<dbReference type="STRING" id="1054147.F4PKW7"/>
<comment type="catalytic activity">
    <reaction evidence="6">
        <text>N(6)-[(R)-dihydrolipoyl]-L-lysyl-[protein] + acetyl-CoA = N(6)-[(R)-S(8)-acetyldihydrolipoyl]-L-lysyl-[protein] + CoA</text>
        <dbReference type="Rhea" id="RHEA:17017"/>
        <dbReference type="Rhea" id="RHEA-COMP:10475"/>
        <dbReference type="Rhea" id="RHEA-COMP:10478"/>
        <dbReference type="ChEBI" id="CHEBI:57287"/>
        <dbReference type="ChEBI" id="CHEBI:57288"/>
        <dbReference type="ChEBI" id="CHEBI:83100"/>
        <dbReference type="ChEBI" id="CHEBI:83111"/>
        <dbReference type="EC" id="2.3.1.12"/>
    </reaction>
</comment>
<dbReference type="Gene3D" id="3.30.559.10">
    <property type="entry name" value="Chloramphenicol acetyltransferase-like domain"/>
    <property type="match status" value="1"/>
</dbReference>
<evidence type="ECO:0000256" key="1">
    <source>
        <dbReference type="ARBA" id="ARBA00007317"/>
    </source>
</evidence>
<keyword evidence="4" id="KW-0809">Transit peptide</keyword>
<dbReference type="Pfam" id="PF02817">
    <property type="entry name" value="E3_binding"/>
    <property type="match status" value="1"/>
</dbReference>
<comment type="subcellular location">
    <subcellularLocation>
        <location evidence="6">Mitochondrion</location>
    </subcellularLocation>
</comment>
<evidence type="ECO:0000259" key="9">
    <source>
        <dbReference type="PROSITE" id="PS51826"/>
    </source>
</evidence>
<sequence>MLRQSSRLLIKGNISANQLLLKNNPALLTFAARYFSNDVSTAINNNNNNSSTYKQINTFSSFTSLNTTYFSGQQRLYSTSYPKHIQVGMPALSPSMAEGNLVKWKKNVGDKISVGDIIAEVETDKATMDFEITESGYLAKILKPDGSKGIAINDLIAIIVSKKEDVAKFADYTETAAAAPQEAPKAAAAAPQEAPKAAAPKAAAPKSNYPKHNVVGLPALSPSMETGGLAKWRKNVGDKITAGDIIAEVETDKATMEFEITESGYLAKILVPAGTTGVDINSPICVMVNKKEDVEKFADFTVDGAAAGGAEAPAAVESTTAAPQQQAAPQQSSSSSSSSTGGRIFSSPAARFTAKEKGHNIADITGTGPNGRVIKVDVLEFVPQQKQQVVSEAAATAAAPRPAAAAAAAAPEAGLFTDIPHTNIRRVTASRLTESKQQIPHYYLTMECKVDQLLNVRTQLNNQANNKYKLSVNDFVIKAAAAALRDCPTVNSTWMKDAVRRFHNIDINVAVNTDLGLFTPLIRDADKKGLASVANQVKELAEKAKIGKLQPQDFASGTFTISNLGMFGIKNFSAVINPPQAAILAVGTTEKRIVAAGEDKYTSETVLTVTLSCDHRVIDGAVGAEWLQKFKDYIENPLKLLL</sequence>
<comment type="cofactor">
    <cofactor evidence="6">
        <name>(R)-lipoate</name>
        <dbReference type="ChEBI" id="CHEBI:83088"/>
    </cofactor>
    <text evidence="6">Binds 2 lipoyl cofactors covalently.</text>
</comment>
<dbReference type="InterPro" id="IPR001078">
    <property type="entry name" value="2-oxoacid_DH_actylTfrase"/>
</dbReference>
<comment type="similarity">
    <text evidence="1 6">Belongs to the 2-oxoacid dehydrogenase family.</text>
</comment>
<dbReference type="OrthoDB" id="537444at2759"/>
<feature type="region of interest" description="Disordered" evidence="7">
    <location>
        <begin position="311"/>
        <end position="345"/>
    </location>
</feature>
<feature type="compositionally biased region" description="Low complexity" evidence="7">
    <location>
        <begin position="311"/>
        <end position="340"/>
    </location>
</feature>
<feature type="compositionally biased region" description="Low complexity" evidence="7">
    <location>
        <begin position="183"/>
        <end position="206"/>
    </location>
</feature>
<evidence type="ECO:0000259" key="8">
    <source>
        <dbReference type="PROSITE" id="PS50968"/>
    </source>
</evidence>
<dbReference type="InterPro" id="IPR036625">
    <property type="entry name" value="E3-bd_dom_sf"/>
</dbReference>
<dbReference type="InterPro" id="IPR004167">
    <property type="entry name" value="PSBD"/>
</dbReference>
<evidence type="ECO:0000256" key="5">
    <source>
        <dbReference type="ARBA" id="ARBA00023315"/>
    </source>
</evidence>
<gene>
    <name evidence="10" type="primary">pdhC</name>
    <name evidence="10" type="ORF">DFA_05321</name>
</gene>
<comment type="function">
    <text evidence="6">The pyruvate dehydrogenase complex catalyzes the overall conversion of pyruvate to acetyl-CoA and CO(2).</text>
</comment>
<dbReference type="Gene3D" id="2.40.50.100">
    <property type="match status" value="2"/>
</dbReference>
<evidence type="ECO:0000256" key="6">
    <source>
        <dbReference type="RuleBase" id="RU361137"/>
    </source>
</evidence>
<feature type="domain" description="Lipoyl-binding" evidence="8">
    <location>
        <begin position="84"/>
        <end position="160"/>
    </location>
</feature>
<dbReference type="Gene3D" id="4.10.320.10">
    <property type="entry name" value="E3-binding domain"/>
    <property type="match status" value="1"/>
</dbReference>
<dbReference type="GO" id="GO:0006086">
    <property type="term" value="P:pyruvate decarboxylation to acetyl-CoA"/>
    <property type="evidence" value="ECO:0007669"/>
    <property type="project" value="InterPro"/>
</dbReference>
<feature type="domain" description="Lipoyl-binding" evidence="8">
    <location>
        <begin position="212"/>
        <end position="288"/>
    </location>
</feature>
<evidence type="ECO:0000313" key="10">
    <source>
        <dbReference type="EMBL" id="EGG23189.1"/>
    </source>
</evidence>
<feature type="region of interest" description="Disordered" evidence="7">
    <location>
        <begin position="183"/>
        <end position="209"/>
    </location>
</feature>
<dbReference type="PROSITE" id="PS50968">
    <property type="entry name" value="BIOTINYL_LIPOYL"/>
    <property type="match status" value="2"/>
</dbReference>
<dbReference type="InterPro" id="IPR011053">
    <property type="entry name" value="Single_hybrid_motif"/>
</dbReference>
<organism evidence="10 11">
    <name type="scientific">Cavenderia fasciculata</name>
    <name type="common">Slime mold</name>
    <name type="synonym">Dictyostelium fasciculatum</name>
    <dbReference type="NCBI Taxonomy" id="261658"/>
    <lineage>
        <taxon>Eukaryota</taxon>
        <taxon>Amoebozoa</taxon>
        <taxon>Evosea</taxon>
        <taxon>Eumycetozoa</taxon>
        <taxon>Dictyostelia</taxon>
        <taxon>Acytosteliales</taxon>
        <taxon>Cavenderiaceae</taxon>
        <taxon>Cavenderia</taxon>
    </lineage>
</organism>
<protein>
    <recommendedName>
        <fullName evidence="6">Acetyltransferase component of pyruvate dehydrogenase complex</fullName>
        <ecNumber evidence="6">2.3.1.12</ecNumber>
    </recommendedName>
</protein>
<dbReference type="GeneID" id="14875687"/>
<dbReference type="Proteomes" id="UP000007797">
    <property type="component" value="Unassembled WGS sequence"/>
</dbReference>
<dbReference type="RefSeq" id="XP_004361040.1">
    <property type="nucleotide sequence ID" value="XM_004360983.1"/>
</dbReference>
<dbReference type="PANTHER" id="PTHR23151:SF90">
    <property type="entry name" value="DIHYDROLIPOYLLYSINE-RESIDUE ACETYLTRANSFERASE COMPONENT OF PYRUVATE DEHYDROGENASE COMPLEX, MITOCHONDRIAL-RELATED"/>
    <property type="match status" value="1"/>
</dbReference>
<dbReference type="PANTHER" id="PTHR23151">
    <property type="entry name" value="DIHYDROLIPOAMIDE ACETYL/SUCCINYL-TRANSFERASE-RELATED"/>
    <property type="match status" value="1"/>
</dbReference>
<dbReference type="SUPFAM" id="SSF47005">
    <property type="entry name" value="Peripheral subunit-binding domain of 2-oxo acid dehydrogenase complex"/>
    <property type="match status" value="1"/>
</dbReference>
<keyword evidence="11" id="KW-1185">Reference proteome</keyword>
<dbReference type="Pfam" id="PF00364">
    <property type="entry name" value="Biotin_lipoyl"/>
    <property type="match status" value="2"/>
</dbReference>
<proteinExistence type="inferred from homology"/>
<dbReference type="Pfam" id="PF00198">
    <property type="entry name" value="2-oxoacid_dh"/>
    <property type="match status" value="1"/>
</dbReference>
<evidence type="ECO:0000256" key="2">
    <source>
        <dbReference type="ARBA" id="ARBA00022679"/>
    </source>
</evidence>
<dbReference type="InterPro" id="IPR006257">
    <property type="entry name" value="LAT1"/>
</dbReference>
<evidence type="ECO:0000256" key="7">
    <source>
        <dbReference type="SAM" id="MobiDB-lite"/>
    </source>
</evidence>
<dbReference type="GO" id="GO:0045254">
    <property type="term" value="C:pyruvate dehydrogenase complex"/>
    <property type="evidence" value="ECO:0007669"/>
    <property type="project" value="UniProtKB-UniRule"/>
</dbReference>
<keyword evidence="3 6" id="KW-0450">Lipoyl</keyword>
<dbReference type="CDD" id="cd06849">
    <property type="entry name" value="lipoyl_domain"/>
    <property type="match status" value="2"/>
</dbReference>
<evidence type="ECO:0000256" key="4">
    <source>
        <dbReference type="ARBA" id="ARBA00022946"/>
    </source>
</evidence>
<dbReference type="PROSITE" id="PS00189">
    <property type="entry name" value="LIPOYL"/>
    <property type="match status" value="2"/>
</dbReference>
<keyword evidence="5 6" id="KW-0012">Acyltransferase</keyword>
<dbReference type="InterPro" id="IPR045257">
    <property type="entry name" value="E2/Pdx1"/>
</dbReference>
<reference evidence="11" key="1">
    <citation type="journal article" date="2011" name="Genome Res.">
        <title>Phylogeny-wide analysis of social amoeba genomes highlights ancient origins for complex intercellular communication.</title>
        <authorList>
            <person name="Heidel A.J."/>
            <person name="Lawal H.M."/>
            <person name="Felder M."/>
            <person name="Schilde C."/>
            <person name="Helps N.R."/>
            <person name="Tunggal B."/>
            <person name="Rivero F."/>
            <person name="John U."/>
            <person name="Schleicher M."/>
            <person name="Eichinger L."/>
            <person name="Platzer M."/>
            <person name="Noegel A.A."/>
            <person name="Schaap P."/>
            <person name="Gloeckner G."/>
        </authorList>
    </citation>
    <scope>NUCLEOTIDE SEQUENCE [LARGE SCALE GENOMIC DNA]</scope>
    <source>
        <strain evidence="11">SH3</strain>
    </source>
</reference>
<dbReference type="FunFam" id="3.30.559.10:FF:000003">
    <property type="entry name" value="Acetyltransferase component of pyruvate dehydrogenase complex"/>
    <property type="match status" value="1"/>
</dbReference>
<accession>F4PKW7</accession>
<dbReference type="FunFam" id="2.40.50.100:FF:000010">
    <property type="entry name" value="Acetyltransferase component of pyruvate dehydrogenase complex"/>
    <property type="match status" value="2"/>
</dbReference>
<evidence type="ECO:0000256" key="3">
    <source>
        <dbReference type="ARBA" id="ARBA00022823"/>
    </source>
</evidence>
<dbReference type="GO" id="GO:0005739">
    <property type="term" value="C:mitochondrion"/>
    <property type="evidence" value="ECO:0007669"/>
    <property type="project" value="UniProtKB-SubCell"/>
</dbReference>
<dbReference type="EC" id="2.3.1.12" evidence="6"/>